<keyword evidence="3" id="KW-1185">Reference proteome</keyword>
<reference evidence="3" key="1">
    <citation type="submission" date="2016-11" db="EMBL/GenBank/DDBJ databases">
        <authorList>
            <person name="Shukria A."/>
            <person name="Stevens D.C."/>
        </authorList>
    </citation>
    <scope>NUCLEOTIDE SEQUENCE [LARGE SCALE GENOMIC DNA]</scope>
    <source>
        <strain evidence="3">Cbfe23</strain>
    </source>
</reference>
<evidence type="ECO:0000313" key="3">
    <source>
        <dbReference type="Proteomes" id="UP000182229"/>
    </source>
</evidence>
<protein>
    <recommendedName>
        <fullName evidence="4">Lipoprotein</fullName>
    </recommendedName>
</protein>
<sequence>MKRFMVSLVLGVGVLLCACTQQAPVALPADLQGTYDLALVNDLLFVTSADRNELRVLQLTEDANQRGYVRAPNPLEPLSIPVLPRPQALARDVRYDAEGNERTGTYVYARSSGSALISVVDAAANGMREVARLDTRQLTGVSSGPVTAFAALATEQEGGSNTLYFATQEPAGARVWRALLTTDTQALASPPVPLTAELLLELASDEAVSSLLVLPDPNLIAVSTRRGQYGNPGTSFILEVNTKVRRTTLDFGGSQVLQLVTHGRVPGADAQPERRAPGARIFGVLDPSNCTQPAAPAPAVDCQSGILAVDSTTGTRAKDFTGFPMLPINAGLGLPMGLSLSTNTLLSVQGGETRESTVPLLGIVPLSTGSILFFNALDLVDFNVGALWLASETPNTATATVALLDVVGNNVDPSTPDRRADIAFSGTYGVTRDETYVLTSEGVLPNASRLERDPATTTFEVPIVDALEDGSAQPSVRPGDLIVLLPEDTSQPACAESVRVAEVQRATPTAPTALLVPAGGLPAACADYPRFEVRAGGERPLVLTGPAGNYLQRMGTGSTYSRADTFFFHPPGYAGQDTGTAVSLTVTRDLRQSPVGRDQRFVVATASHYFPYVLTVDLVNYDVLRAFRLPGPVVRARVGDTDFAYIVYPSANAILQMNLSTVVAGAANALGLVPFR</sequence>
<feature type="chain" id="PRO_5011956508" description="Lipoprotein" evidence="1">
    <location>
        <begin position="24"/>
        <end position="676"/>
    </location>
</feature>
<dbReference type="RefSeq" id="WP_071904091.1">
    <property type="nucleotide sequence ID" value="NZ_MPIN01000016.1"/>
</dbReference>
<dbReference type="AlphaFoldDB" id="A0A1L9AYF4"/>
<gene>
    <name evidence="2" type="ORF">BON30_41405</name>
</gene>
<evidence type="ECO:0000313" key="2">
    <source>
        <dbReference type="EMBL" id="OJH35038.1"/>
    </source>
</evidence>
<comment type="caution">
    <text evidence="2">The sequence shown here is derived from an EMBL/GenBank/DDBJ whole genome shotgun (WGS) entry which is preliminary data.</text>
</comment>
<proteinExistence type="predicted"/>
<organism evidence="2 3">
    <name type="scientific">Cystobacter ferrugineus</name>
    <dbReference type="NCBI Taxonomy" id="83449"/>
    <lineage>
        <taxon>Bacteria</taxon>
        <taxon>Pseudomonadati</taxon>
        <taxon>Myxococcota</taxon>
        <taxon>Myxococcia</taxon>
        <taxon>Myxococcales</taxon>
        <taxon>Cystobacterineae</taxon>
        <taxon>Archangiaceae</taxon>
        <taxon>Cystobacter</taxon>
    </lineage>
</organism>
<dbReference type="EMBL" id="MPIN01000016">
    <property type="protein sequence ID" value="OJH35038.1"/>
    <property type="molecule type" value="Genomic_DNA"/>
</dbReference>
<feature type="signal peptide" evidence="1">
    <location>
        <begin position="1"/>
        <end position="23"/>
    </location>
</feature>
<evidence type="ECO:0008006" key="4">
    <source>
        <dbReference type="Google" id="ProtNLM"/>
    </source>
</evidence>
<name>A0A1L9AYF4_9BACT</name>
<reference evidence="2 3" key="2">
    <citation type="submission" date="2016-12" db="EMBL/GenBank/DDBJ databases">
        <title>Draft Genome Sequence of Cystobacter ferrugineus Strain Cbfe23.</title>
        <authorList>
            <person name="Akbar S."/>
            <person name="Dowd S.E."/>
            <person name="Stevens D.C."/>
        </authorList>
    </citation>
    <scope>NUCLEOTIDE SEQUENCE [LARGE SCALE GENOMIC DNA]</scope>
    <source>
        <strain evidence="2 3">Cbfe23</strain>
    </source>
</reference>
<dbReference type="PROSITE" id="PS51257">
    <property type="entry name" value="PROKAR_LIPOPROTEIN"/>
    <property type="match status" value="1"/>
</dbReference>
<dbReference type="Proteomes" id="UP000182229">
    <property type="component" value="Unassembled WGS sequence"/>
</dbReference>
<keyword evidence="1" id="KW-0732">Signal</keyword>
<dbReference type="STRING" id="83449.BON30_41405"/>
<accession>A0A1L9AYF4</accession>
<evidence type="ECO:0000256" key="1">
    <source>
        <dbReference type="SAM" id="SignalP"/>
    </source>
</evidence>
<dbReference type="OrthoDB" id="5489136at2"/>